<feature type="domain" description="Metallo-beta-lactamase" evidence="1">
    <location>
        <begin position="21"/>
        <end position="247"/>
    </location>
</feature>
<dbReference type="SUPFAM" id="SSF56281">
    <property type="entry name" value="Metallo-hydrolase/oxidoreductase"/>
    <property type="match status" value="1"/>
</dbReference>
<dbReference type="RefSeq" id="WP_136082338.1">
    <property type="nucleotide sequence ID" value="NZ_CAAHFG010000004.1"/>
</dbReference>
<proteinExistence type="predicted"/>
<gene>
    <name evidence="2" type="ORF">PDESU_05408</name>
</gene>
<dbReference type="EMBL" id="CAAHFG010000004">
    <property type="protein sequence ID" value="VGO16816.1"/>
    <property type="molecule type" value="Genomic_DNA"/>
</dbReference>
<dbReference type="InterPro" id="IPR052926">
    <property type="entry name" value="Metallo-beta-lactamase_dom"/>
</dbReference>
<dbReference type="SMART" id="SM00849">
    <property type="entry name" value="Lactamase_B"/>
    <property type="match status" value="1"/>
</dbReference>
<evidence type="ECO:0000313" key="3">
    <source>
        <dbReference type="Proteomes" id="UP000366872"/>
    </source>
</evidence>
<dbReference type="InterPro" id="IPR041712">
    <property type="entry name" value="DHPS-like_MBL-fold"/>
</dbReference>
<evidence type="ECO:0000313" key="2">
    <source>
        <dbReference type="EMBL" id="VGO16816.1"/>
    </source>
</evidence>
<dbReference type="InterPro" id="IPR036866">
    <property type="entry name" value="RibonucZ/Hydroxyglut_hydro"/>
</dbReference>
<protein>
    <submittedName>
        <fullName evidence="2">Ribonuclease</fullName>
    </submittedName>
</protein>
<reference evidence="2 3" key="1">
    <citation type="submission" date="2019-04" db="EMBL/GenBank/DDBJ databases">
        <authorList>
            <person name="Van Vliet M D."/>
        </authorList>
    </citation>
    <scope>NUCLEOTIDE SEQUENCE [LARGE SCALE GENOMIC DNA]</scope>
    <source>
        <strain evidence="2 3">F1</strain>
    </source>
</reference>
<dbReference type="Pfam" id="PF00753">
    <property type="entry name" value="Lactamase_B"/>
    <property type="match status" value="1"/>
</dbReference>
<dbReference type="Gene3D" id="3.60.15.10">
    <property type="entry name" value="Ribonuclease Z/Hydroxyacylglutathione hydrolase-like"/>
    <property type="match status" value="1"/>
</dbReference>
<keyword evidence="3" id="KW-1185">Reference proteome</keyword>
<dbReference type="AlphaFoldDB" id="A0A6C2UC38"/>
<organism evidence="2 3">
    <name type="scientific">Pontiella desulfatans</name>
    <dbReference type="NCBI Taxonomy" id="2750659"/>
    <lineage>
        <taxon>Bacteria</taxon>
        <taxon>Pseudomonadati</taxon>
        <taxon>Kiritimatiellota</taxon>
        <taxon>Kiritimatiellia</taxon>
        <taxon>Kiritimatiellales</taxon>
        <taxon>Pontiellaceae</taxon>
        <taxon>Pontiella</taxon>
    </lineage>
</organism>
<dbReference type="GO" id="GO:0016740">
    <property type="term" value="F:transferase activity"/>
    <property type="evidence" value="ECO:0007669"/>
    <property type="project" value="TreeGrafter"/>
</dbReference>
<sequence length="280" mass="30360">MTTVLKIIVDNHAAKGLAAEHGLSMLIESGGRRILFDAGQGDALENNSRQLGLDLKHIDALVLSHGHYDHTGAVDFVMQENPEVQVYAHPAIFSERYSIYPGKDAKDISMPSEERLIVGNLPDSQLNWVKAPTQIAPGVWLTGPIPRLHPLEDTGGPFFEDPEGQIPDPIADDMAMWIETKAGLVVVCGCCHSGIINTLGHILAASGSSRIRGIIGGLHLRNSSDERLHATVDVLRAYAPEFMVPCHCTGTLATDFFKQNLKTEIHPGYAGFELKTGEPS</sequence>
<dbReference type="PANTHER" id="PTHR13754">
    <property type="entry name" value="METALLO-BETA-LACTAMASE SUPERFAMILY PROTEIN"/>
    <property type="match status" value="1"/>
</dbReference>
<dbReference type="CDD" id="cd07713">
    <property type="entry name" value="DHPS-like_MBL-fold"/>
    <property type="match status" value="1"/>
</dbReference>
<evidence type="ECO:0000259" key="1">
    <source>
        <dbReference type="SMART" id="SM00849"/>
    </source>
</evidence>
<dbReference type="Proteomes" id="UP000366872">
    <property type="component" value="Unassembled WGS sequence"/>
</dbReference>
<dbReference type="InterPro" id="IPR001279">
    <property type="entry name" value="Metallo-B-lactamas"/>
</dbReference>
<name>A0A6C2UC38_PONDE</name>
<dbReference type="PANTHER" id="PTHR13754:SF13">
    <property type="entry name" value="METALLO-BETA-LACTAMASE SUPERFAMILY PROTEIN (AFU_ORTHOLOGUE AFUA_3G07630)"/>
    <property type="match status" value="1"/>
</dbReference>
<accession>A0A6C2UC38</accession>